<dbReference type="EC" id="3.1.-.-" evidence="7"/>
<evidence type="ECO:0000256" key="3">
    <source>
        <dbReference type="ARBA" id="ARBA00022723"/>
    </source>
</evidence>
<dbReference type="PROSITE" id="PS01306">
    <property type="entry name" value="UPF0054"/>
    <property type="match status" value="1"/>
</dbReference>
<gene>
    <name evidence="7" type="primary">ybeY</name>
    <name evidence="8" type="ORF">JN10_2559</name>
</gene>
<dbReference type="GO" id="GO:0008270">
    <property type="term" value="F:zinc ion binding"/>
    <property type="evidence" value="ECO:0007669"/>
    <property type="project" value="UniProtKB-UniRule"/>
</dbReference>
<evidence type="ECO:0000256" key="5">
    <source>
        <dbReference type="ARBA" id="ARBA00022801"/>
    </source>
</evidence>
<dbReference type="PANTHER" id="PTHR46986:SF1">
    <property type="entry name" value="ENDORIBONUCLEASE YBEY, CHLOROPLASTIC"/>
    <property type="match status" value="1"/>
</dbReference>
<evidence type="ECO:0000256" key="2">
    <source>
        <dbReference type="ARBA" id="ARBA00022722"/>
    </source>
</evidence>
<evidence type="ECO:0000256" key="4">
    <source>
        <dbReference type="ARBA" id="ARBA00022759"/>
    </source>
</evidence>
<evidence type="ECO:0000313" key="9">
    <source>
        <dbReference type="Proteomes" id="UP000320547"/>
    </source>
</evidence>
<keyword evidence="7" id="KW-0963">Cytoplasm</keyword>
<evidence type="ECO:0000256" key="6">
    <source>
        <dbReference type="ARBA" id="ARBA00022833"/>
    </source>
</evidence>
<dbReference type="AlphaFoldDB" id="A0A562UN20"/>
<keyword evidence="4 7" id="KW-0255">Endonuclease</keyword>
<keyword evidence="7" id="KW-0690">Ribosome biogenesis</keyword>
<dbReference type="GO" id="GO:0004521">
    <property type="term" value="F:RNA endonuclease activity"/>
    <property type="evidence" value="ECO:0007669"/>
    <property type="project" value="UniProtKB-UniRule"/>
</dbReference>
<keyword evidence="6 7" id="KW-0862">Zinc</keyword>
<keyword evidence="5 7" id="KW-0378">Hydrolase</keyword>
<dbReference type="GO" id="GO:0005737">
    <property type="term" value="C:cytoplasm"/>
    <property type="evidence" value="ECO:0007669"/>
    <property type="project" value="UniProtKB-SubCell"/>
</dbReference>
<dbReference type="PANTHER" id="PTHR46986">
    <property type="entry name" value="ENDORIBONUCLEASE YBEY, CHLOROPLASTIC"/>
    <property type="match status" value="1"/>
</dbReference>
<protein>
    <recommendedName>
        <fullName evidence="7">Endoribonuclease YbeY</fullName>
        <ecNumber evidence="7">3.1.-.-</ecNumber>
    </recommendedName>
</protein>
<dbReference type="OrthoDB" id="9807740at2"/>
<comment type="subcellular location">
    <subcellularLocation>
        <location evidence="7">Cytoplasm</location>
    </subcellularLocation>
</comment>
<dbReference type="EMBL" id="VLLK01000002">
    <property type="protein sequence ID" value="TWJ07013.1"/>
    <property type="molecule type" value="Genomic_DNA"/>
</dbReference>
<evidence type="ECO:0000256" key="1">
    <source>
        <dbReference type="ARBA" id="ARBA00010875"/>
    </source>
</evidence>
<feature type="binding site" evidence="7">
    <location>
        <position position="134"/>
    </location>
    <ligand>
        <name>Zn(2+)</name>
        <dbReference type="ChEBI" id="CHEBI:29105"/>
        <note>catalytic</note>
    </ligand>
</feature>
<name>A0A562UN20_9SPHN</name>
<dbReference type="SUPFAM" id="SSF55486">
    <property type="entry name" value="Metalloproteases ('zincins'), catalytic domain"/>
    <property type="match status" value="1"/>
</dbReference>
<dbReference type="Proteomes" id="UP000320547">
    <property type="component" value="Unassembled WGS sequence"/>
</dbReference>
<dbReference type="InterPro" id="IPR020549">
    <property type="entry name" value="YbeY_CS"/>
</dbReference>
<dbReference type="Pfam" id="PF02130">
    <property type="entry name" value="YbeY"/>
    <property type="match status" value="1"/>
</dbReference>
<evidence type="ECO:0000313" key="8">
    <source>
        <dbReference type="EMBL" id="TWJ07013.1"/>
    </source>
</evidence>
<dbReference type="STRING" id="476157.GCA_001663155_01234"/>
<dbReference type="GO" id="GO:0004222">
    <property type="term" value="F:metalloendopeptidase activity"/>
    <property type="evidence" value="ECO:0007669"/>
    <property type="project" value="InterPro"/>
</dbReference>
<dbReference type="InterPro" id="IPR023091">
    <property type="entry name" value="MetalPrtase_cat_dom_sf_prd"/>
</dbReference>
<proteinExistence type="inferred from homology"/>
<organism evidence="8 9">
    <name type="scientific">Altererythrobacter ishigakiensis</name>
    <dbReference type="NCBI Taxonomy" id="476157"/>
    <lineage>
        <taxon>Bacteria</taxon>
        <taxon>Pseudomonadati</taxon>
        <taxon>Pseudomonadota</taxon>
        <taxon>Alphaproteobacteria</taxon>
        <taxon>Sphingomonadales</taxon>
        <taxon>Erythrobacteraceae</taxon>
        <taxon>Altererythrobacter</taxon>
    </lineage>
</organism>
<comment type="similarity">
    <text evidence="1 7">Belongs to the endoribonuclease YbeY family.</text>
</comment>
<reference evidence="8 9" key="1">
    <citation type="submission" date="2019-07" db="EMBL/GenBank/DDBJ databases">
        <title>Genomic Encyclopedia of Archaeal and Bacterial Type Strains, Phase II (KMG-II): from individual species to whole genera.</title>
        <authorList>
            <person name="Goeker M."/>
        </authorList>
    </citation>
    <scope>NUCLEOTIDE SEQUENCE [LARGE SCALE GENOMIC DNA]</scope>
    <source>
        <strain evidence="8 9">ATCC BAA-2084</strain>
    </source>
</reference>
<dbReference type="NCBIfam" id="TIGR00043">
    <property type="entry name" value="rRNA maturation RNase YbeY"/>
    <property type="match status" value="1"/>
</dbReference>
<dbReference type="GO" id="GO:0006364">
    <property type="term" value="P:rRNA processing"/>
    <property type="evidence" value="ECO:0007669"/>
    <property type="project" value="UniProtKB-UniRule"/>
</dbReference>
<keyword evidence="7" id="KW-0698">rRNA processing</keyword>
<comment type="cofactor">
    <cofactor evidence="7">
        <name>Zn(2+)</name>
        <dbReference type="ChEBI" id="CHEBI:29105"/>
    </cofactor>
    <text evidence="7">Binds 1 zinc ion.</text>
</comment>
<comment type="caution">
    <text evidence="8">The sequence shown here is derived from an EMBL/GenBank/DDBJ whole genome shotgun (WGS) entry which is preliminary data.</text>
</comment>
<feature type="binding site" evidence="7">
    <location>
        <position position="138"/>
    </location>
    <ligand>
        <name>Zn(2+)</name>
        <dbReference type="ChEBI" id="CHEBI:29105"/>
        <note>catalytic</note>
    </ligand>
</feature>
<keyword evidence="9" id="KW-1185">Reference proteome</keyword>
<dbReference type="InterPro" id="IPR002036">
    <property type="entry name" value="YbeY"/>
</dbReference>
<evidence type="ECO:0000256" key="7">
    <source>
        <dbReference type="HAMAP-Rule" id="MF_00009"/>
    </source>
</evidence>
<feature type="binding site" evidence="7">
    <location>
        <position position="144"/>
    </location>
    <ligand>
        <name>Zn(2+)</name>
        <dbReference type="ChEBI" id="CHEBI:29105"/>
        <note>catalytic</note>
    </ligand>
</feature>
<dbReference type="Gene3D" id="3.40.390.30">
    <property type="entry name" value="Metalloproteases ('zincins'), catalytic domain"/>
    <property type="match status" value="1"/>
</dbReference>
<sequence>MELQRCDQEPSPLARSLDTDIEGWPLGDWEALSERAAEACAEVAPELANPRLSTSLLFTSDQEVHTLNREWRERDKPTNVLSFPMLTREELLDLAPDGPPVMLGDLALAYETCAREAEEKSVPLDHHATHLIVHGLLHLAGYDHETGEEDADKMEALEIEILAKMGIADPYMDRD</sequence>
<keyword evidence="3 7" id="KW-0479">Metal-binding</keyword>
<dbReference type="HAMAP" id="MF_00009">
    <property type="entry name" value="Endoribonucl_YbeY"/>
    <property type="match status" value="1"/>
</dbReference>
<accession>A0A562UN20</accession>
<comment type="function">
    <text evidence="7">Single strand-specific metallo-endoribonuclease involved in late-stage 70S ribosome quality control and in maturation of the 3' terminus of the 16S rRNA.</text>
</comment>
<keyword evidence="2 7" id="KW-0540">Nuclease</keyword>